<gene>
    <name evidence="2" type="ORF">PG997_011105</name>
</gene>
<evidence type="ECO:0000313" key="2">
    <source>
        <dbReference type="EMBL" id="KAK8070902.1"/>
    </source>
</evidence>
<keyword evidence="1" id="KW-1133">Transmembrane helix</keyword>
<accession>A0ABR1VID5</accession>
<reference evidence="2 3" key="1">
    <citation type="submission" date="2023-01" db="EMBL/GenBank/DDBJ databases">
        <title>Analysis of 21 Apiospora genomes using comparative genomics revels a genus with tremendous synthesis potential of carbohydrate active enzymes and secondary metabolites.</title>
        <authorList>
            <person name="Sorensen T."/>
        </authorList>
    </citation>
    <scope>NUCLEOTIDE SEQUENCE [LARGE SCALE GENOMIC DNA]</scope>
    <source>
        <strain evidence="2 3">CBS 114990</strain>
    </source>
</reference>
<keyword evidence="1" id="KW-0472">Membrane</keyword>
<evidence type="ECO:0000313" key="3">
    <source>
        <dbReference type="Proteomes" id="UP001433268"/>
    </source>
</evidence>
<sequence length="311" mass="34428">MKGIRACLGRRRQTWQCASFAVEEYQTPRAAVLVYEDGDSVRYSHIRGGCCVYIPQNGQGLFAFGGAVPLRADVTGFGKVERCKTFGHHGWTALARIVHTQKHTEASWWNGREMRNSASHELGQSQARTACTSAISQLAVKTSVKSNVKQAEGMAWLSNENTKADKLLSCASERTPSRVWRSCLLHPISGAIMVLIWGLVLRMAWHGREEALGFDSILLAVHRLSSAVWKAGRQKAAADSPKPRVGVNEAAPPQLQFQDQPRQTRMPSNHGLLPVPGKFLHLHGQEILELDPAFSASRLMCPRLGLQHQHE</sequence>
<feature type="transmembrane region" description="Helical" evidence="1">
    <location>
        <begin position="184"/>
        <end position="205"/>
    </location>
</feature>
<dbReference type="Proteomes" id="UP001433268">
    <property type="component" value="Unassembled WGS sequence"/>
</dbReference>
<proteinExistence type="predicted"/>
<comment type="caution">
    <text evidence="2">The sequence shown here is derived from an EMBL/GenBank/DDBJ whole genome shotgun (WGS) entry which is preliminary data.</text>
</comment>
<keyword evidence="3" id="KW-1185">Reference proteome</keyword>
<dbReference type="GeneID" id="92048480"/>
<organism evidence="2 3">
    <name type="scientific">Apiospora hydei</name>
    <dbReference type="NCBI Taxonomy" id="1337664"/>
    <lineage>
        <taxon>Eukaryota</taxon>
        <taxon>Fungi</taxon>
        <taxon>Dikarya</taxon>
        <taxon>Ascomycota</taxon>
        <taxon>Pezizomycotina</taxon>
        <taxon>Sordariomycetes</taxon>
        <taxon>Xylariomycetidae</taxon>
        <taxon>Amphisphaeriales</taxon>
        <taxon>Apiosporaceae</taxon>
        <taxon>Apiospora</taxon>
    </lineage>
</organism>
<evidence type="ECO:0000256" key="1">
    <source>
        <dbReference type="SAM" id="Phobius"/>
    </source>
</evidence>
<keyword evidence="1" id="KW-0812">Transmembrane</keyword>
<name>A0ABR1VID5_9PEZI</name>
<protein>
    <submittedName>
        <fullName evidence="2">Uncharacterized protein</fullName>
    </submittedName>
</protein>
<dbReference type="RefSeq" id="XP_066664710.1">
    <property type="nucleotide sequence ID" value="XM_066815420.1"/>
</dbReference>
<dbReference type="EMBL" id="JAQQWN010000008">
    <property type="protein sequence ID" value="KAK8070902.1"/>
    <property type="molecule type" value="Genomic_DNA"/>
</dbReference>